<sequence length="76" mass="7985">EGSFPLPIGSQVQEPPAEPSARSVSAPYPNDPCVITRDVAIADAAITTSGIDDDDDDDTAPRDSQPHEPRGSPRDT</sequence>
<reference evidence="2" key="1">
    <citation type="journal article" date="2019" name="Sci. Rep.">
        <title>Draft genome of Tanacetum cinerariifolium, the natural source of mosquito coil.</title>
        <authorList>
            <person name="Yamashiro T."/>
            <person name="Shiraishi A."/>
            <person name="Satake H."/>
            <person name="Nakayama K."/>
        </authorList>
    </citation>
    <scope>NUCLEOTIDE SEQUENCE</scope>
</reference>
<proteinExistence type="predicted"/>
<protein>
    <submittedName>
        <fullName evidence="2">Uncharacterized protein</fullName>
    </submittedName>
</protein>
<accession>A0A699XB43</accession>
<feature type="non-terminal residue" evidence="2">
    <location>
        <position position="1"/>
    </location>
</feature>
<comment type="caution">
    <text evidence="2">The sequence shown here is derived from an EMBL/GenBank/DDBJ whole genome shotgun (WGS) entry which is preliminary data.</text>
</comment>
<gene>
    <name evidence="2" type="ORF">Tci_929074</name>
</gene>
<organism evidence="2">
    <name type="scientific">Tanacetum cinerariifolium</name>
    <name type="common">Dalmatian daisy</name>
    <name type="synonym">Chrysanthemum cinerariifolium</name>
    <dbReference type="NCBI Taxonomy" id="118510"/>
    <lineage>
        <taxon>Eukaryota</taxon>
        <taxon>Viridiplantae</taxon>
        <taxon>Streptophyta</taxon>
        <taxon>Embryophyta</taxon>
        <taxon>Tracheophyta</taxon>
        <taxon>Spermatophyta</taxon>
        <taxon>Magnoliopsida</taxon>
        <taxon>eudicotyledons</taxon>
        <taxon>Gunneridae</taxon>
        <taxon>Pentapetalae</taxon>
        <taxon>asterids</taxon>
        <taxon>campanulids</taxon>
        <taxon>Asterales</taxon>
        <taxon>Asteraceae</taxon>
        <taxon>Asteroideae</taxon>
        <taxon>Anthemideae</taxon>
        <taxon>Anthemidinae</taxon>
        <taxon>Tanacetum</taxon>
    </lineage>
</organism>
<dbReference type="EMBL" id="BKCJ011837007">
    <property type="protein sequence ID" value="GFD57105.1"/>
    <property type="molecule type" value="Genomic_DNA"/>
</dbReference>
<evidence type="ECO:0000313" key="2">
    <source>
        <dbReference type="EMBL" id="GFD57105.1"/>
    </source>
</evidence>
<feature type="region of interest" description="Disordered" evidence="1">
    <location>
        <begin position="1"/>
        <end position="31"/>
    </location>
</feature>
<dbReference type="AlphaFoldDB" id="A0A699XB43"/>
<feature type="compositionally biased region" description="Basic and acidic residues" evidence="1">
    <location>
        <begin position="59"/>
        <end position="76"/>
    </location>
</feature>
<name>A0A699XB43_TANCI</name>
<feature type="region of interest" description="Disordered" evidence="1">
    <location>
        <begin position="45"/>
        <end position="76"/>
    </location>
</feature>
<evidence type="ECO:0000256" key="1">
    <source>
        <dbReference type="SAM" id="MobiDB-lite"/>
    </source>
</evidence>